<dbReference type="InterPro" id="IPR012902">
    <property type="entry name" value="N_methyl_site"/>
</dbReference>
<feature type="transmembrane region" description="Helical" evidence="1">
    <location>
        <begin position="21"/>
        <end position="40"/>
    </location>
</feature>
<evidence type="ECO:0000313" key="2">
    <source>
        <dbReference type="EMBL" id="HDQ88533.1"/>
    </source>
</evidence>
<dbReference type="SUPFAM" id="SSF54523">
    <property type="entry name" value="Pili subunits"/>
    <property type="match status" value="1"/>
</dbReference>
<gene>
    <name evidence="2" type="ORF">ENN92_00045</name>
</gene>
<protein>
    <submittedName>
        <fullName evidence="2">Prepilin-type N-terminal cleavage/methylation domain-containing protein</fullName>
    </submittedName>
</protein>
<proteinExistence type="predicted"/>
<dbReference type="Gene3D" id="3.30.700.10">
    <property type="entry name" value="Glycoprotein, Type 4 Pilin"/>
    <property type="match status" value="1"/>
</dbReference>
<organism evidence="2">
    <name type="scientific">candidate division WWE3 bacterium</name>
    <dbReference type="NCBI Taxonomy" id="2053526"/>
    <lineage>
        <taxon>Bacteria</taxon>
        <taxon>Katanobacteria</taxon>
    </lineage>
</organism>
<dbReference type="AlphaFoldDB" id="A0A7C1HDD9"/>
<sequence length="154" mass="16890">MLTLFGKTKKKKNQGITLMELILTIALIGILSAITFPMGAKFNQKNQVKNTRDALKGYLNTARSFAQSGKNGSSWGVQITSNEIVLYNGENYANRNTAFDQQFTIPKGNSVTIAEINFSKDSGNTSERAITVINPSEVIQYTITVDASGNIYEL</sequence>
<name>A0A7C1HDD9_UNCKA</name>
<dbReference type="NCBIfam" id="TIGR02532">
    <property type="entry name" value="IV_pilin_GFxxxE"/>
    <property type="match status" value="1"/>
</dbReference>
<comment type="caution">
    <text evidence="2">The sequence shown here is derived from an EMBL/GenBank/DDBJ whole genome shotgun (WGS) entry which is preliminary data.</text>
</comment>
<dbReference type="InterPro" id="IPR045584">
    <property type="entry name" value="Pilin-like"/>
</dbReference>
<reference evidence="2" key="1">
    <citation type="journal article" date="2020" name="mSystems">
        <title>Genome- and Community-Level Interaction Insights into Carbon Utilization and Element Cycling Functions of Hydrothermarchaeota in Hydrothermal Sediment.</title>
        <authorList>
            <person name="Zhou Z."/>
            <person name="Liu Y."/>
            <person name="Xu W."/>
            <person name="Pan J."/>
            <person name="Luo Z.H."/>
            <person name="Li M."/>
        </authorList>
    </citation>
    <scope>NUCLEOTIDE SEQUENCE [LARGE SCALE GENOMIC DNA]</scope>
    <source>
        <strain evidence="2">SpSt-1219</strain>
    </source>
</reference>
<dbReference type="Pfam" id="PF07963">
    <property type="entry name" value="N_methyl"/>
    <property type="match status" value="1"/>
</dbReference>
<keyword evidence="1" id="KW-1133">Transmembrane helix</keyword>
<keyword evidence="1" id="KW-0812">Transmembrane</keyword>
<dbReference type="EMBL" id="DSDM01000004">
    <property type="protein sequence ID" value="HDQ88533.1"/>
    <property type="molecule type" value="Genomic_DNA"/>
</dbReference>
<evidence type="ECO:0000256" key="1">
    <source>
        <dbReference type="SAM" id="Phobius"/>
    </source>
</evidence>
<keyword evidence="1" id="KW-0472">Membrane</keyword>
<dbReference type="Proteomes" id="UP000886066">
    <property type="component" value="Unassembled WGS sequence"/>
</dbReference>
<accession>A0A7C1HDD9</accession>